<dbReference type="AlphaFoldDB" id="A0AAF0FM24"/>
<evidence type="ECO:0000256" key="1">
    <source>
        <dbReference type="SAM" id="Phobius"/>
    </source>
</evidence>
<accession>A0AAF0FM24</accession>
<keyword evidence="4" id="KW-1185">Reference proteome</keyword>
<dbReference type="Pfam" id="PF05228">
    <property type="entry name" value="CHASE4"/>
    <property type="match status" value="1"/>
</dbReference>
<dbReference type="RefSeq" id="WP_278099198.1">
    <property type="nucleotide sequence ID" value="NZ_CP091092.1"/>
</dbReference>
<dbReference type="InterPro" id="IPR007892">
    <property type="entry name" value="CHASE4"/>
</dbReference>
<keyword evidence="1" id="KW-1133">Transmembrane helix</keyword>
<gene>
    <name evidence="3" type="ORF">L1994_09455</name>
</gene>
<evidence type="ECO:0000313" key="3">
    <source>
        <dbReference type="EMBL" id="WFN36360.1"/>
    </source>
</evidence>
<feature type="domain" description="CHASE4" evidence="2">
    <location>
        <begin position="55"/>
        <end position="196"/>
    </location>
</feature>
<evidence type="ECO:0000259" key="2">
    <source>
        <dbReference type="Pfam" id="PF05228"/>
    </source>
</evidence>
<evidence type="ECO:0000313" key="4">
    <source>
        <dbReference type="Proteomes" id="UP001218895"/>
    </source>
</evidence>
<feature type="transmembrane region" description="Helical" evidence="1">
    <location>
        <begin position="7"/>
        <end position="31"/>
    </location>
</feature>
<organism evidence="3 4">
    <name type="scientific">Methanomicrobium antiquum</name>
    <dbReference type="NCBI Taxonomy" id="487686"/>
    <lineage>
        <taxon>Archaea</taxon>
        <taxon>Methanobacteriati</taxon>
        <taxon>Methanobacteriota</taxon>
        <taxon>Stenosarchaea group</taxon>
        <taxon>Methanomicrobia</taxon>
        <taxon>Methanomicrobiales</taxon>
        <taxon>Methanomicrobiaceae</taxon>
        <taxon>Methanomicrobium</taxon>
    </lineage>
</organism>
<protein>
    <recommendedName>
        <fullName evidence="2">CHASE4 domain-containing protein</fullName>
    </recommendedName>
</protein>
<dbReference type="Proteomes" id="UP001218895">
    <property type="component" value="Chromosome"/>
</dbReference>
<sequence>MRIKRKVNLLIILTVALLLAGFLFGLFFFGIENLEKIEQHELEKDSLAAENYLYYKISSVNQLNRDWSYWDSSYYFMDDMDSYYIEENLPESTFTNLELDAILYFDKKGEFFYGRYYDFEENKFTEIPGNFIKKVKESNYVKTPSFYSNRAGIIDADGDIYIVTINPLLKSNLDGPVNGVFVMAKKLSGDYLQEFQRK</sequence>
<dbReference type="GeneID" id="79950623"/>
<dbReference type="KEGG" id="manq:L1994_09455"/>
<dbReference type="EMBL" id="CP091092">
    <property type="protein sequence ID" value="WFN36360.1"/>
    <property type="molecule type" value="Genomic_DNA"/>
</dbReference>
<reference evidence="3" key="1">
    <citation type="submission" date="2022-01" db="EMBL/GenBank/DDBJ databases">
        <title>Complete genome of Methanomicrobium antiquum DSM 21220.</title>
        <authorList>
            <person name="Chen S.-C."/>
            <person name="You Y.-T."/>
            <person name="Zhou Y.-Z."/>
            <person name="Lai M.-C."/>
        </authorList>
    </citation>
    <scope>NUCLEOTIDE SEQUENCE</scope>
    <source>
        <strain evidence="3">DSM 21220</strain>
    </source>
</reference>
<keyword evidence="1" id="KW-0812">Transmembrane</keyword>
<keyword evidence="1" id="KW-0472">Membrane</keyword>
<proteinExistence type="predicted"/>
<name>A0AAF0FM24_9EURY</name>